<dbReference type="AlphaFoldDB" id="A0A401IWI4"/>
<evidence type="ECO:0000313" key="2">
    <source>
        <dbReference type="EMBL" id="GBH28760.1"/>
    </source>
</evidence>
<keyword evidence="2" id="KW-0378">Hydrolase</keyword>
<accession>A0A401IWI4</accession>
<reference evidence="2 3" key="1">
    <citation type="submission" date="2014-12" db="EMBL/GenBank/DDBJ databases">
        <title>Whole genome sequencing of Sphingobium xenophagum OW59.</title>
        <authorList>
            <person name="Ohta Y."/>
            <person name="Nishi S."/>
            <person name="Hatada Y."/>
        </authorList>
    </citation>
    <scope>NUCLEOTIDE SEQUENCE [LARGE SCALE GENOMIC DNA]</scope>
    <source>
        <strain evidence="2 3">OW59</strain>
    </source>
</reference>
<organism evidence="2 3">
    <name type="scientific">Sphingobium xenophagum</name>
    <dbReference type="NCBI Taxonomy" id="121428"/>
    <lineage>
        <taxon>Bacteria</taxon>
        <taxon>Pseudomonadati</taxon>
        <taxon>Pseudomonadota</taxon>
        <taxon>Alphaproteobacteria</taxon>
        <taxon>Sphingomonadales</taxon>
        <taxon>Sphingomonadaceae</taxon>
        <taxon>Sphingobium</taxon>
    </lineage>
</organism>
<evidence type="ECO:0000313" key="3">
    <source>
        <dbReference type="Proteomes" id="UP000290975"/>
    </source>
</evidence>
<comment type="caution">
    <text evidence="2">The sequence shown here is derived from an EMBL/GenBank/DDBJ whole genome shotgun (WGS) entry which is preliminary data.</text>
</comment>
<sequence>MGGTVKGVFEISGNSRYDDAITERYHFPSNYLSIARELTSDWIVYRETRVAGGRMAYIAAAFVERIDADPSDPSHFYARVRDYLEFDQPVPYRDGNGRFAERFLREMARPGDAGRSLRGKSVRVLENKDFVAIVNAGLAETLDPDNRIRLELDSPRIDLETNLLLDDHFAERRVEQMLVNRKIRDANFRNHVLDAYENTCAVTGLRIVNGGGKAEAQAAHIWSVADGGPDIVQNGVALSATAHWLFDRHLITFDDNLCLLVSHNKVPSELLQLFPPAGQQIRLPRDRGLHPRPDFVARHRERFAGV</sequence>
<keyword evidence="2" id="KW-0255">Endonuclease</keyword>
<feature type="domain" description="HNH nuclease" evidence="1">
    <location>
        <begin position="200"/>
        <end position="254"/>
    </location>
</feature>
<dbReference type="Pfam" id="PF13391">
    <property type="entry name" value="HNH_2"/>
    <property type="match status" value="1"/>
</dbReference>
<dbReference type="InterPro" id="IPR003615">
    <property type="entry name" value="HNH_nuc"/>
</dbReference>
<dbReference type="EMBL" id="BBQY01000001">
    <property type="protein sequence ID" value="GBH28760.1"/>
    <property type="molecule type" value="Genomic_DNA"/>
</dbReference>
<keyword evidence="2" id="KW-0540">Nuclease</keyword>
<dbReference type="GO" id="GO:0004519">
    <property type="term" value="F:endonuclease activity"/>
    <property type="evidence" value="ECO:0007669"/>
    <property type="project" value="UniProtKB-KW"/>
</dbReference>
<name>A0A401IWI4_SPHXE</name>
<dbReference type="Proteomes" id="UP000290975">
    <property type="component" value="Unassembled WGS sequence"/>
</dbReference>
<protein>
    <submittedName>
        <fullName evidence="2">Restriction endonuclease</fullName>
    </submittedName>
</protein>
<proteinExistence type="predicted"/>
<gene>
    <name evidence="2" type="ORF">MBESOW_P0012</name>
</gene>
<keyword evidence="3" id="KW-1185">Reference proteome</keyword>
<evidence type="ECO:0000259" key="1">
    <source>
        <dbReference type="Pfam" id="PF13391"/>
    </source>
</evidence>